<evidence type="ECO:0000313" key="2">
    <source>
        <dbReference type="EMBL" id="MFC5436524.1"/>
    </source>
</evidence>
<dbReference type="Proteomes" id="UP001596013">
    <property type="component" value="Unassembled WGS sequence"/>
</dbReference>
<feature type="signal peptide" evidence="1">
    <location>
        <begin position="1"/>
        <end position="20"/>
    </location>
</feature>
<keyword evidence="1" id="KW-0732">Signal</keyword>
<feature type="chain" id="PRO_5046006744" evidence="1">
    <location>
        <begin position="21"/>
        <end position="46"/>
    </location>
</feature>
<sequence length="46" mass="4997">MLPRIALLAAMLLAAHPVSATDDVPSMPTLCRQNTPLVRQLWQQGA</sequence>
<accession>A0ABW0JKV2</accession>
<reference evidence="3" key="1">
    <citation type="journal article" date="2019" name="Int. J. Syst. Evol. Microbiol.">
        <title>The Global Catalogue of Microorganisms (GCM) 10K type strain sequencing project: providing services to taxonomists for standard genome sequencing and annotation.</title>
        <authorList>
            <consortium name="The Broad Institute Genomics Platform"/>
            <consortium name="The Broad Institute Genome Sequencing Center for Infectious Disease"/>
            <person name="Wu L."/>
            <person name="Ma J."/>
        </authorList>
    </citation>
    <scope>NUCLEOTIDE SEQUENCE [LARGE SCALE GENOMIC DNA]</scope>
    <source>
        <strain evidence="3">JCM 17130</strain>
    </source>
</reference>
<organism evidence="2 3">
    <name type="scientific">Rhodanobacter umsongensis</name>
    <dbReference type="NCBI Taxonomy" id="633153"/>
    <lineage>
        <taxon>Bacteria</taxon>
        <taxon>Pseudomonadati</taxon>
        <taxon>Pseudomonadota</taxon>
        <taxon>Gammaproteobacteria</taxon>
        <taxon>Lysobacterales</taxon>
        <taxon>Rhodanobacteraceae</taxon>
        <taxon>Rhodanobacter</taxon>
    </lineage>
</organism>
<evidence type="ECO:0000313" key="3">
    <source>
        <dbReference type="Proteomes" id="UP001596013"/>
    </source>
</evidence>
<proteinExistence type="predicted"/>
<protein>
    <submittedName>
        <fullName evidence="2">Uncharacterized protein</fullName>
    </submittedName>
</protein>
<name>A0ABW0JKV2_9GAMM</name>
<dbReference type="EMBL" id="JBHSMK010000004">
    <property type="protein sequence ID" value="MFC5436524.1"/>
    <property type="molecule type" value="Genomic_DNA"/>
</dbReference>
<comment type="caution">
    <text evidence="2">The sequence shown here is derived from an EMBL/GenBank/DDBJ whole genome shotgun (WGS) entry which is preliminary data.</text>
</comment>
<gene>
    <name evidence="2" type="ORF">ACFPME_08145</name>
</gene>
<dbReference type="RefSeq" id="WP_377303992.1">
    <property type="nucleotide sequence ID" value="NZ_JBHSMK010000004.1"/>
</dbReference>
<keyword evidence="3" id="KW-1185">Reference proteome</keyword>
<evidence type="ECO:0000256" key="1">
    <source>
        <dbReference type="SAM" id="SignalP"/>
    </source>
</evidence>